<gene>
    <name evidence="1" type="ORF">RUA4292_03421</name>
</gene>
<proteinExistence type="predicted"/>
<sequence>MQKPALTRAGFFKVRGQGKESKWLLGHDANPCDIGADQVFTNTLLT</sequence>
<accession>A0A0P1EGD4</accession>
<evidence type="ECO:0000313" key="2">
    <source>
        <dbReference type="Proteomes" id="UP000050783"/>
    </source>
</evidence>
<protein>
    <submittedName>
        <fullName evidence="1">Uncharacterized protein</fullName>
    </submittedName>
</protein>
<dbReference type="AlphaFoldDB" id="A0A0P1EGD4"/>
<dbReference type="Proteomes" id="UP000050783">
    <property type="component" value="Unassembled WGS sequence"/>
</dbReference>
<evidence type="ECO:0000313" key="1">
    <source>
        <dbReference type="EMBL" id="CUH49226.1"/>
    </source>
</evidence>
<name>A0A0P1EGD4_9RHOB</name>
<organism evidence="1 2">
    <name type="scientific">Ruegeria atlantica</name>
    <dbReference type="NCBI Taxonomy" id="81569"/>
    <lineage>
        <taxon>Bacteria</taxon>
        <taxon>Pseudomonadati</taxon>
        <taxon>Pseudomonadota</taxon>
        <taxon>Alphaproteobacteria</taxon>
        <taxon>Rhodobacterales</taxon>
        <taxon>Roseobacteraceae</taxon>
        <taxon>Ruegeria</taxon>
    </lineage>
</organism>
<dbReference type="EMBL" id="CYPU01000068">
    <property type="protein sequence ID" value="CUH49226.1"/>
    <property type="molecule type" value="Genomic_DNA"/>
</dbReference>
<reference evidence="1 2" key="1">
    <citation type="submission" date="2015-09" db="EMBL/GenBank/DDBJ databases">
        <authorList>
            <consortium name="Swine Surveillance"/>
        </authorList>
    </citation>
    <scope>NUCLEOTIDE SEQUENCE [LARGE SCALE GENOMIC DNA]</scope>
    <source>
        <strain evidence="1 2">CECT 4292</strain>
    </source>
</reference>